<keyword evidence="3" id="KW-1185">Reference proteome</keyword>
<keyword evidence="1" id="KW-1133">Transmembrane helix</keyword>
<feature type="transmembrane region" description="Helical" evidence="1">
    <location>
        <begin position="41"/>
        <end position="59"/>
    </location>
</feature>
<dbReference type="KEGG" id="sawl:NGM29_04080"/>
<name>A0A9E7NAI5_9EURY</name>
<reference evidence="2" key="1">
    <citation type="submission" date="2022-06" db="EMBL/GenBank/DDBJ databases">
        <title>Diverse halophilic archaea isolated from saline environments.</title>
        <authorList>
            <person name="Cui H.-L."/>
        </authorList>
    </citation>
    <scope>NUCLEOTIDE SEQUENCE</scope>
    <source>
        <strain evidence="2">WLHS1</strain>
    </source>
</reference>
<dbReference type="AlphaFoldDB" id="A0A9E7NAI5"/>
<keyword evidence="1" id="KW-0472">Membrane</keyword>
<gene>
    <name evidence="2" type="ORF">NGM29_04080</name>
</gene>
<dbReference type="GeneID" id="73289196"/>
<feature type="transmembrane region" description="Helical" evidence="1">
    <location>
        <begin position="12"/>
        <end position="35"/>
    </location>
</feature>
<feature type="transmembrane region" description="Helical" evidence="1">
    <location>
        <begin position="127"/>
        <end position="148"/>
    </location>
</feature>
<organism evidence="2 3">
    <name type="scientific">Natronosalvus rutilus</name>
    <dbReference type="NCBI Taxonomy" id="2953753"/>
    <lineage>
        <taxon>Archaea</taxon>
        <taxon>Methanobacteriati</taxon>
        <taxon>Methanobacteriota</taxon>
        <taxon>Stenosarchaea group</taxon>
        <taxon>Halobacteria</taxon>
        <taxon>Halobacteriales</taxon>
        <taxon>Natrialbaceae</taxon>
        <taxon>Natronosalvus</taxon>
    </lineage>
</organism>
<sequence length="180" mass="18519">MKLAHVTLFEDFGTRSVTIHGLMVVAFVNAILAGLFLEGQVGLVSFVALLNVTAGLWVAHSIHSLGNVAAGDEYNGVLNELFDVGDGDSSRGFDTGRFGRLLGLIAVVTAVSLLTSAQALSGTVLSIAVVALGGIALVTAIIGFLIALGASYDGAQRETAANVERYTEATDVDGGHTTDQ</sequence>
<dbReference type="Proteomes" id="UP001056855">
    <property type="component" value="Chromosome"/>
</dbReference>
<proteinExistence type="predicted"/>
<keyword evidence="1" id="KW-0812">Transmembrane</keyword>
<evidence type="ECO:0000313" key="3">
    <source>
        <dbReference type="Proteomes" id="UP001056855"/>
    </source>
</evidence>
<dbReference type="EMBL" id="CP100355">
    <property type="protein sequence ID" value="UTF54465.1"/>
    <property type="molecule type" value="Genomic_DNA"/>
</dbReference>
<evidence type="ECO:0000313" key="2">
    <source>
        <dbReference type="EMBL" id="UTF54465.1"/>
    </source>
</evidence>
<feature type="transmembrane region" description="Helical" evidence="1">
    <location>
        <begin position="101"/>
        <end position="121"/>
    </location>
</feature>
<evidence type="ECO:0000256" key="1">
    <source>
        <dbReference type="SAM" id="Phobius"/>
    </source>
</evidence>
<protein>
    <submittedName>
        <fullName evidence="2">Uncharacterized protein</fullName>
    </submittedName>
</protein>
<dbReference type="RefSeq" id="WP_254159127.1">
    <property type="nucleotide sequence ID" value="NZ_CP100355.1"/>
</dbReference>
<accession>A0A9E7NAI5</accession>